<keyword evidence="1" id="KW-0472">Membrane</keyword>
<sequence>MVRALFIGALLLVVVSVLATAITVIAPYIAIAVVLAALIWWLAPSDK</sequence>
<evidence type="ECO:0000313" key="2">
    <source>
        <dbReference type="EMBL" id="WVK89984.1"/>
    </source>
</evidence>
<keyword evidence="1" id="KW-1133">Transmembrane helix</keyword>
<keyword evidence="1" id="KW-0812">Transmembrane</keyword>
<proteinExistence type="predicted"/>
<protein>
    <submittedName>
        <fullName evidence="2">Uncharacterized protein</fullName>
    </submittedName>
</protein>
<organism evidence="2 3">
    <name type="scientific">Burkholderia phage vB_BpP_HN02</name>
    <dbReference type="NCBI Taxonomy" id="3116925"/>
    <lineage>
        <taxon>Viruses</taxon>
        <taxon>Duplodnaviria</taxon>
        <taxon>Heunggongvirae</taxon>
        <taxon>Uroviricota</taxon>
        <taxon>Caudoviricetes</taxon>
        <taxon>Schitoviridae</taxon>
    </lineage>
</organism>
<evidence type="ECO:0000313" key="3">
    <source>
        <dbReference type="Proteomes" id="UP001432380"/>
    </source>
</evidence>
<feature type="transmembrane region" description="Helical" evidence="1">
    <location>
        <begin position="29"/>
        <end position="45"/>
    </location>
</feature>
<dbReference type="Proteomes" id="UP001432380">
    <property type="component" value="Segment"/>
</dbReference>
<reference evidence="2" key="1">
    <citation type="submission" date="2024-01" db="EMBL/GenBank/DDBJ databases">
        <authorList>
            <person name="Zhu Q."/>
        </authorList>
    </citation>
    <scope>NUCLEOTIDE SEQUENCE</scope>
</reference>
<dbReference type="EMBL" id="PP079243">
    <property type="protein sequence ID" value="WVK89984.1"/>
    <property type="molecule type" value="Genomic_DNA"/>
</dbReference>
<accession>A0AAX4JGY7</accession>
<evidence type="ECO:0000256" key="1">
    <source>
        <dbReference type="SAM" id="Phobius"/>
    </source>
</evidence>
<name>A0AAX4JGY7_9CAUD</name>